<dbReference type="RefSeq" id="WP_305024969.1">
    <property type="nucleotide sequence ID" value="NZ_JAUQTB010000009.1"/>
</dbReference>
<comment type="caution">
    <text evidence="1">The sequence shown here is derived from an EMBL/GenBank/DDBJ whole genome shotgun (WGS) entry which is preliminary data.</text>
</comment>
<protein>
    <submittedName>
        <fullName evidence="1">Uncharacterized protein</fullName>
    </submittedName>
</protein>
<evidence type="ECO:0000313" key="1">
    <source>
        <dbReference type="EMBL" id="MDO7907755.1"/>
    </source>
</evidence>
<keyword evidence="2" id="KW-1185">Reference proteome</keyword>
<evidence type="ECO:0000313" key="2">
    <source>
        <dbReference type="Proteomes" id="UP001240171"/>
    </source>
</evidence>
<dbReference type="EMBL" id="JAUQTB010000009">
    <property type="protein sequence ID" value="MDO7907755.1"/>
    <property type="molecule type" value="Genomic_DNA"/>
</dbReference>
<sequence>MNGELHQLLLITALGNGFLIAGSDSAHPELEQHESLKIQFKNNHRSCGWREWLQEIRQQGGERIMLVSSSEPHSYWQTSGFAGGGRPIGVVVLGTGVNRVWTPSWQFDQRGSRQLWNVTYTEKELQTGSMDSRQFIPLEVCSSRLHQVLQGIGELADAIEESFWREKFFEPGLNILKGILPVPKMSFDLPAIYSEQASRMLNAAYKSWVFGGMGSWNDSPPYSAYQHQKEKEYEELTSQLYEALLGCVQSAVNSVIFQTG</sequence>
<gene>
    <name evidence="1" type="ORF">Q5741_15190</name>
</gene>
<accession>A0ABT9CER2</accession>
<name>A0ABT9CER2_9BACL</name>
<reference evidence="1 2" key="1">
    <citation type="submission" date="2023-07" db="EMBL/GenBank/DDBJ databases">
        <title>Paenibacillus sp. JX-17 nov. isolated from soil.</title>
        <authorList>
            <person name="Wan Y."/>
            <person name="Liu B."/>
        </authorList>
    </citation>
    <scope>NUCLEOTIDE SEQUENCE [LARGE SCALE GENOMIC DNA]</scope>
    <source>
        <strain evidence="1 2">JX-17</strain>
    </source>
</reference>
<proteinExistence type="predicted"/>
<organism evidence="1 2">
    <name type="scientific">Paenibacillus lacisoli</name>
    <dbReference type="NCBI Taxonomy" id="3064525"/>
    <lineage>
        <taxon>Bacteria</taxon>
        <taxon>Bacillati</taxon>
        <taxon>Bacillota</taxon>
        <taxon>Bacilli</taxon>
        <taxon>Bacillales</taxon>
        <taxon>Paenibacillaceae</taxon>
        <taxon>Paenibacillus</taxon>
    </lineage>
</organism>
<dbReference type="Proteomes" id="UP001240171">
    <property type="component" value="Unassembled WGS sequence"/>
</dbReference>